<name>K2FUU0_9BACT</name>
<protein>
    <submittedName>
        <fullName evidence="1">Uncharacterized protein</fullName>
    </submittedName>
</protein>
<gene>
    <name evidence="1" type="ORF">ACD_4C00195G0001</name>
</gene>
<sequence length="259" mass="29109">MAEITTIASSTRSQSDRIRANIERKFKVCHARFMTPNVTKNTKGADIQATKASLIQIIRNNVRNTKRTVMLQSLIRECWSSLILSDKSNIVVKFMPFGIIQDSFIFSKAPSHSVTRFTIDPHLFLTTQSVTAFDGTLHLKESLESFVLLTGASKTLATSLNLMIQVVHVLEIMRFFKVCISKNLSSIVTVCVYLSTSRFHTGIVKLRDAIILFITSAVNEYSSSFFGSSSILYSTWSQPEILTLEIKGLLSNSFWIFFA</sequence>
<proteinExistence type="predicted"/>
<comment type="caution">
    <text evidence="1">The sequence shown here is derived from an EMBL/GenBank/DDBJ whole genome shotgun (WGS) entry which is preliminary data.</text>
</comment>
<evidence type="ECO:0000313" key="1">
    <source>
        <dbReference type="EMBL" id="EKE26683.1"/>
    </source>
</evidence>
<accession>K2FUU0</accession>
<dbReference type="EMBL" id="AMFJ01000711">
    <property type="protein sequence ID" value="EKE26683.1"/>
    <property type="molecule type" value="Genomic_DNA"/>
</dbReference>
<dbReference type="AlphaFoldDB" id="K2FUU0"/>
<organism evidence="1">
    <name type="scientific">uncultured bacterium</name>
    <name type="common">gcode 4</name>
    <dbReference type="NCBI Taxonomy" id="1234023"/>
    <lineage>
        <taxon>Bacteria</taxon>
        <taxon>environmental samples</taxon>
    </lineage>
</organism>
<reference evidence="1" key="1">
    <citation type="journal article" date="2012" name="Science">
        <title>Fermentation, hydrogen, and sulfur metabolism in multiple uncultivated bacterial phyla.</title>
        <authorList>
            <person name="Wrighton K.C."/>
            <person name="Thomas B.C."/>
            <person name="Sharon I."/>
            <person name="Miller C.S."/>
            <person name="Castelle C.J."/>
            <person name="VerBerkmoes N.C."/>
            <person name="Wilkins M.J."/>
            <person name="Hettich R.L."/>
            <person name="Lipton M.S."/>
            <person name="Williams K.H."/>
            <person name="Long P.E."/>
            <person name="Banfield J.F."/>
        </authorList>
    </citation>
    <scope>NUCLEOTIDE SEQUENCE [LARGE SCALE GENOMIC DNA]</scope>
</reference>